<sequence length="321" mass="33760">MELPTPKTLVTVGEIVVEIMATEIGQVFLEPGPLVGPFPSGAPAIFIDQAARLGQPCGMIAAVGDDDFGTLNIERLRSSGVDVSAIERLPGVPTGTAFVRYAADGSRAFVFNIPLSASGHIRLTEAGQALLSRADHVHVMGSSLFSPAVVAVVREAIGQVKARGGTVSFDPNIRPEMLERPGMREALQEILQACDLFLPSGSELFLFTKARHDAEAVAELLARGIRAIVVKRGAEGATYHDRDTTEAVDAFRVREVDPTGAGDCFGAGFVCAWLRGASPREALLQANACGALAVGAKGPMAGTGTTRDVHNLIAAHKEVRL</sequence>
<evidence type="ECO:0000256" key="5">
    <source>
        <dbReference type="ARBA" id="ARBA00022840"/>
    </source>
</evidence>
<keyword evidence="5" id="KW-0067">ATP-binding</keyword>
<keyword evidence="3" id="KW-0547">Nucleotide-binding</keyword>
<dbReference type="Gene3D" id="3.40.1190.20">
    <property type="match status" value="1"/>
</dbReference>
<name>A0A1H0C5U3_9HYPH</name>
<dbReference type="STRING" id="1166073.SAMN05192530_101150"/>
<gene>
    <name evidence="7" type="ORF">SAMN05192530_101150</name>
</gene>
<keyword evidence="8" id="KW-1185">Reference proteome</keyword>
<dbReference type="GO" id="GO:0016301">
    <property type="term" value="F:kinase activity"/>
    <property type="evidence" value="ECO:0007669"/>
    <property type="project" value="UniProtKB-KW"/>
</dbReference>
<evidence type="ECO:0000259" key="6">
    <source>
        <dbReference type="Pfam" id="PF00294"/>
    </source>
</evidence>
<keyword evidence="4 7" id="KW-0418">Kinase</keyword>
<feature type="domain" description="Carbohydrate kinase PfkB" evidence="6">
    <location>
        <begin position="39"/>
        <end position="301"/>
    </location>
</feature>
<dbReference type="Pfam" id="PF00294">
    <property type="entry name" value="PfkB"/>
    <property type="match status" value="1"/>
</dbReference>
<evidence type="ECO:0000256" key="3">
    <source>
        <dbReference type="ARBA" id="ARBA00022741"/>
    </source>
</evidence>
<dbReference type="SUPFAM" id="SSF53613">
    <property type="entry name" value="Ribokinase-like"/>
    <property type="match status" value="1"/>
</dbReference>
<evidence type="ECO:0000256" key="4">
    <source>
        <dbReference type="ARBA" id="ARBA00022777"/>
    </source>
</evidence>
<evidence type="ECO:0000313" key="7">
    <source>
        <dbReference type="EMBL" id="SDN53228.1"/>
    </source>
</evidence>
<dbReference type="OrthoDB" id="9776822at2"/>
<dbReference type="InterPro" id="IPR029056">
    <property type="entry name" value="Ribokinase-like"/>
</dbReference>
<dbReference type="GO" id="GO:0005524">
    <property type="term" value="F:ATP binding"/>
    <property type="evidence" value="ECO:0007669"/>
    <property type="project" value="UniProtKB-KW"/>
</dbReference>
<dbReference type="InterPro" id="IPR002173">
    <property type="entry name" value="Carboh/pur_kinase_PfkB_CS"/>
</dbReference>
<organism evidence="7 8">
    <name type="scientific">Aureimonas jatrophae</name>
    <dbReference type="NCBI Taxonomy" id="1166073"/>
    <lineage>
        <taxon>Bacteria</taxon>
        <taxon>Pseudomonadati</taxon>
        <taxon>Pseudomonadota</taxon>
        <taxon>Alphaproteobacteria</taxon>
        <taxon>Hyphomicrobiales</taxon>
        <taxon>Aurantimonadaceae</taxon>
        <taxon>Aureimonas</taxon>
    </lineage>
</organism>
<proteinExistence type="inferred from homology"/>
<dbReference type="PROSITE" id="PS00584">
    <property type="entry name" value="PFKB_KINASES_2"/>
    <property type="match status" value="1"/>
</dbReference>
<comment type="similarity">
    <text evidence="1">Belongs to the carbohydrate kinase PfkB family.</text>
</comment>
<reference evidence="7 8" key="1">
    <citation type="submission" date="2016-10" db="EMBL/GenBank/DDBJ databases">
        <authorList>
            <person name="de Groot N.N."/>
        </authorList>
    </citation>
    <scope>NUCLEOTIDE SEQUENCE [LARGE SCALE GENOMIC DNA]</scope>
    <source>
        <strain evidence="8">L7-484,KACC 16230,DSM 25025</strain>
    </source>
</reference>
<dbReference type="AlphaFoldDB" id="A0A1H0C5U3"/>
<evidence type="ECO:0000256" key="2">
    <source>
        <dbReference type="ARBA" id="ARBA00022679"/>
    </source>
</evidence>
<dbReference type="RefSeq" id="WP_090667451.1">
    <property type="nucleotide sequence ID" value="NZ_FNIT01000001.1"/>
</dbReference>
<dbReference type="Proteomes" id="UP000198793">
    <property type="component" value="Unassembled WGS sequence"/>
</dbReference>
<dbReference type="PANTHER" id="PTHR43085:SF1">
    <property type="entry name" value="PSEUDOURIDINE KINASE-RELATED"/>
    <property type="match status" value="1"/>
</dbReference>
<evidence type="ECO:0000313" key="8">
    <source>
        <dbReference type="Proteomes" id="UP000198793"/>
    </source>
</evidence>
<accession>A0A1H0C5U3</accession>
<dbReference type="EMBL" id="FNIT01000001">
    <property type="protein sequence ID" value="SDN53228.1"/>
    <property type="molecule type" value="Genomic_DNA"/>
</dbReference>
<dbReference type="CDD" id="cd01166">
    <property type="entry name" value="KdgK"/>
    <property type="match status" value="1"/>
</dbReference>
<keyword evidence="2" id="KW-0808">Transferase</keyword>
<protein>
    <submittedName>
        <fullName evidence="7">Sugar or nucleoside kinase, ribokinase family</fullName>
    </submittedName>
</protein>
<dbReference type="PANTHER" id="PTHR43085">
    <property type="entry name" value="HEXOKINASE FAMILY MEMBER"/>
    <property type="match status" value="1"/>
</dbReference>
<dbReference type="InterPro" id="IPR011611">
    <property type="entry name" value="PfkB_dom"/>
</dbReference>
<dbReference type="InterPro" id="IPR050306">
    <property type="entry name" value="PfkB_Carbo_kinase"/>
</dbReference>
<evidence type="ECO:0000256" key="1">
    <source>
        <dbReference type="ARBA" id="ARBA00010688"/>
    </source>
</evidence>